<proteinExistence type="predicted"/>
<sequence length="180" mass="19233">MYDEAGRDSGKAIELVIAQLRKRPALHEEAWREAAAAIVGAISRSDRQRVLRGEDIGSVQIVDEAANDPLPSTVVPFVEQSAASKAASNARARRFGAVLTGLYLTKFKDGQGGEVLLGQAKPEELAPAIAHYLGQGATMVRTGRWLSAIASAAKPGVPIHKSLSLKRIEELQRKALASEV</sequence>
<accession>A0A2U2DG81</accession>
<dbReference type="EMBL" id="QFBC01000028">
    <property type="protein sequence ID" value="PWE52327.1"/>
    <property type="molecule type" value="Genomic_DNA"/>
</dbReference>
<evidence type="ECO:0000313" key="1">
    <source>
        <dbReference type="EMBL" id="PWE52327.1"/>
    </source>
</evidence>
<organism evidence="1 2">
    <name type="scientific">Metarhizobium album</name>
    <dbReference type="NCBI Taxonomy" id="2182425"/>
    <lineage>
        <taxon>Bacteria</taxon>
        <taxon>Pseudomonadati</taxon>
        <taxon>Pseudomonadota</taxon>
        <taxon>Alphaproteobacteria</taxon>
        <taxon>Hyphomicrobiales</taxon>
        <taxon>Rhizobiaceae</taxon>
        <taxon>Metarhizobium</taxon>
    </lineage>
</organism>
<dbReference type="Proteomes" id="UP000245252">
    <property type="component" value="Unassembled WGS sequence"/>
</dbReference>
<comment type="caution">
    <text evidence="1">The sequence shown here is derived from an EMBL/GenBank/DDBJ whole genome shotgun (WGS) entry which is preliminary data.</text>
</comment>
<name>A0A2U2DG81_9HYPH</name>
<reference evidence="1 2" key="1">
    <citation type="submission" date="2018-05" db="EMBL/GenBank/DDBJ databases">
        <title>The draft genome of strain NS-104.</title>
        <authorList>
            <person name="Hang P."/>
            <person name="Jiang J."/>
        </authorList>
    </citation>
    <scope>NUCLEOTIDE SEQUENCE [LARGE SCALE GENOMIC DNA]</scope>
    <source>
        <strain evidence="1 2">NS-104</strain>
    </source>
</reference>
<keyword evidence="2" id="KW-1185">Reference proteome</keyword>
<evidence type="ECO:0000313" key="2">
    <source>
        <dbReference type="Proteomes" id="UP000245252"/>
    </source>
</evidence>
<protein>
    <submittedName>
        <fullName evidence="1">Uncharacterized protein</fullName>
    </submittedName>
</protein>
<dbReference type="AlphaFoldDB" id="A0A2U2DG81"/>
<gene>
    <name evidence="1" type="ORF">DEM27_31810</name>
</gene>